<evidence type="ECO:0000256" key="4">
    <source>
        <dbReference type="ARBA" id="ARBA00021095"/>
    </source>
</evidence>
<feature type="signal peptide" evidence="16">
    <location>
        <begin position="1"/>
        <end position="15"/>
    </location>
</feature>
<dbReference type="GO" id="GO:0008137">
    <property type="term" value="F:NADH dehydrogenase (ubiquinone) activity"/>
    <property type="evidence" value="ECO:0007669"/>
    <property type="project" value="UniProtKB-UniRule"/>
</dbReference>
<evidence type="ECO:0000313" key="17">
    <source>
        <dbReference type="EMBL" id="BAB47009.1"/>
    </source>
</evidence>
<dbReference type="GO" id="GO:0031966">
    <property type="term" value="C:mitochondrial membrane"/>
    <property type="evidence" value="ECO:0007669"/>
    <property type="project" value="UniProtKB-SubCell"/>
</dbReference>
<evidence type="ECO:0000256" key="15">
    <source>
        <dbReference type="RuleBase" id="RU004430"/>
    </source>
</evidence>
<dbReference type="InterPro" id="IPR001457">
    <property type="entry name" value="NADH_UbQ/plastoQ_OxRdtase_su6"/>
</dbReference>
<evidence type="ECO:0000256" key="1">
    <source>
        <dbReference type="ARBA" id="ARBA00004225"/>
    </source>
</evidence>
<keyword evidence="16" id="KW-0732">Signal</keyword>
<dbReference type="Pfam" id="PF00499">
    <property type="entry name" value="Oxidored_q3"/>
    <property type="match status" value="1"/>
</dbReference>
<name>Q959Y8_KAUHY</name>
<protein>
    <recommendedName>
        <fullName evidence="4 15">NADH-ubiquinone oxidoreductase chain 6</fullName>
        <ecNumber evidence="3 15">7.1.1.2</ecNumber>
    </recommendedName>
</protein>
<dbReference type="EC" id="7.1.1.2" evidence="3 15"/>
<comment type="catalytic activity">
    <reaction evidence="14 15">
        <text>a ubiquinone + NADH + 5 H(+)(in) = a ubiquinol + NAD(+) + 4 H(+)(out)</text>
        <dbReference type="Rhea" id="RHEA:29091"/>
        <dbReference type="Rhea" id="RHEA-COMP:9565"/>
        <dbReference type="Rhea" id="RHEA-COMP:9566"/>
        <dbReference type="ChEBI" id="CHEBI:15378"/>
        <dbReference type="ChEBI" id="CHEBI:16389"/>
        <dbReference type="ChEBI" id="CHEBI:17976"/>
        <dbReference type="ChEBI" id="CHEBI:57540"/>
        <dbReference type="ChEBI" id="CHEBI:57945"/>
        <dbReference type="EC" id="7.1.1.2"/>
    </reaction>
</comment>
<feature type="transmembrane region" description="Helical" evidence="15">
    <location>
        <begin position="51"/>
        <end position="75"/>
    </location>
</feature>
<reference evidence="17" key="1">
    <citation type="journal article" date="2001" name="J. Mol. Evol.">
        <title>Complete mitochondrial DNA sequence of Conger myriaster (Teleostei: Anguilliformes): novel gene order for vertebrate mitochondrial genomes and the phylogenetic implications for anguilliform families.</title>
        <authorList>
            <person name="Inoue J."/>
            <person name="Miya M."/>
            <person name="Tsukamoto K."/>
            <person name="Nishida M."/>
        </authorList>
    </citation>
    <scope>NUCLEOTIDE SEQUENCE</scope>
</reference>
<dbReference type="CTD" id="4541"/>
<evidence type="ECO:0000256" key="16">
    <source>
        <dbReference type="SAM" id="SignalP"/>
    </source>
</evidence>
<comment type="function">
    <text evidence="15">Core subunit of the mitochondrial membrane respiratory chain NADH dehydrogenase (Complex I) which catalyzes electron transfer from NADH through the respiratory chain, using ubiquinone as an electron acceptor. Essential for the catalytic activity and assembly of complex I.</text>
</comment>
<evidence type="ECO:0000256" key="13">
    <source>
        <dbReference type="ARBA" id="ARBA00023136"/>
    </source>
</evidence>
<evidence type="ECO:0000256" key="11">
    <source>
        <dbReference type="ARBA" id="ARBA00023027"/>
    </source>
</evidence>
<keyword evidence="15" id="KW-0830">Ubiquinone</keyword>
<keyword evidence="11 15" id="KW-0520">NAD</keyword>
<keyword evidence="8 15" id="KW-1278">Translocase</keyword>
<evidence type="ECO:0000256" key="10">
    <source>
        <dbReference type="ARBA" id="ARBA00022989"/>
    </source>
</evidence>
<comment type="subcellular location">
    <subcellularLocation>
        <location evidence="1 15">Mitochondrion membrane</location>
        <topology evidence="1 15">Multi-pass membrane protein</topology>
    </subcellularLocation>
</comment>
<keyword evidence="13 15" id="KW-0472">Membrane</keyword>
<evidence type="ECO:0000313" key="18">
    <source>
        <dbReference type="EMBL" id="BAI53209.1"/>
    </source>
</evidence>
<dbReference type="RefSeq" id="YP_003345084.1">
    <property type="nucleotide sequence ID" value="NC_013607.1"/>
</dbReference>
<proteinExistence type="inferred from homology"/>
<gene>
    <name evidence="17" type="primary">ND6</name>
</gene>
<keyword evidence="12 15" id="KW-0496">Mitochondrion</keyword>
<feature type="chain" id="PRO_5011950610" description="NADH-ubiquinone oxidoreductase chain 6" evidence="16">
    <location>
        <begin position="16"/>
        <end position="172"/>
    </location>
</feature>
<reference evidence="18" key="3">
    <citation type="journal article" date="2010" name="Biol. Lett.">
        <title>Deep-ocean origin of the freshwater eels.</title>
        <authorList>
            <person name="Inoue J.G."/>
            <person name="Miya M."/>
            <person name="Miller M.J."/>
            <person name="Sado T."/>
            <person name="Hanel R."/>
            <person name="Hatooka K."/>
            <person name="Aoyama J."/>
            <person name="Minegishi Y."/>
            <person name="Nishida M."/>
            <person name="Tsukamoto K."/>
        </authorList>
    </citation>
    <scope>NUCLEOTIDE SEQUENCE</scope>
    <source>
        <tissue evidence="18">Muscle</tissue>
    </source>
</reference>
<evidence type="ECO:0000256" key="6">
    <source>
        <dbReference type="ARBA" id="ARBA00022660"/>
    </source>
</evidence>
<keyword evidence="5 15" id="KW-0813">Transport</keyword>
<dbReference type="EMBL" id="AP010845">
    <property type="protein sequence ID" value="BAI53209.1"/>
    <property type="molecule type" value="Genomic_DNA"/>
</dbReference>
<evidence type="ECO:0000256" key="7">
    <source>
        <dbReference type="ARBA" id="ARBA00022692"/>
    </source>
</evidence>
<dbReference type="AlphaFoldDB" id="Q959Y8"/>
<feature type="transmembrane region" description="Helical" evidence="15">
    <location>
        <begin position="87"/>
        <end position="109"/>
    </location>
</feature>
<evidence type="ECO:0000256" key="2">
    <source>
        <dbReference type="ARBA" id="ARBA00005698"/>
    </source>
</evidence>
<evidence type="ECO:0000256" key="3">
    <source>
        <dbReference type="ARBA" id="ARBA00012944"/>
    </source>
</evidence>
<sequence>MSYLIFFFLVMVVVGFLCVASNPSPYYGALGLVLAAAGGCGVLMGFGGSFISLVLFLIYLGGMLVVFAYSAALATEPYPDSWGSSSVFWVMVLYVGLGSVGAGLCYNGLFEGCSVVDEYHNFSVLRGDLVGVSYLYSFGGGMLITCGWVLLLTLFAILELTRGRSSGSLRAV</sequence>
<evidence type="ECO:0000256" key="9">
    <source>
        <dbReference type="ARBA" id="ARBA00022982"/>
    </source>
</evidence>
<dbReference type="InterPro" id="IPR042106">
    <property type="entry name" value="Nuo/plastoQ_OxRdtase_6_NuoJ"/>
</dbReference>
<keyword evidence="10 15" id="KW-1133">Transmembrane helix</keyword>
<dbReference type="Gene3D" id="1.20.120.1200">
    <property type="entry name" value="NADH-ubiquinone/plastoquinone oxidoreductase chain 6, subunit NuoJ"/>
    <property type="match status" value="1"/>
</dbReference>
<dbReference type="PANTHER" id="PTHR11435:SF1">
    <property type="entry name" value="NADH-UBIQUINONE OXIDOREDUCTASE CHAIN 6"/>
    <property type="match status" value="1"/>
</dbReference>
<dbReference type="EMBL" id="AB049979">
    <property type="protein sequence ID" value="BAB47009.1"/>
    <property type="molecule type" value="Genomic_DNA"/>
</dbReference>
<reference evidence="18" key="2">
    <citation type="submission" date="2008-08" db="EMBL/GenBank/DDBJ databases">
        <authorList>
            <person name="Inoue J."/>
            <person name="Miya M."/>
            <person name="Aoyama J."/>
            <person name="Tsukamoto K."/>
            <person name="Nishida M."/>
        </authorList>
    </citation>
    <scope>NUCLEOTIDE SEQUENCE</scope>
    <source>
        <tissue evidence="18">Muscle</tissue>
    </source>
</reference>
<accession>Q959Y8</accession>
<evidence type="ECO:0000256" key="12">
    <source>
        <dbReference type="ARBA" id="ARBA00023128"/>
    </source>
</evidence>
<dbReference type="GeneID" id="8673091"/>
<keyword evidence="9 15" id="KW-0249">Electron transport</keyword>
<geneLocation type="mitochondrion" evidence="17"/>
<comment type="similarity">
    <text evidence="2 15">Belongs to the complex I subunit 6 family.</text>
</comment>
<feature type="transmembrane region" description="Helical" evidence="15">
    <location>
        <begin position="134"/>
        <end position="158"/>
    </location>
</feature>
<dbReference type="PANTHER" id="PTHR11435">
    <property type="entry name" value="NADH UBIQUINONE OXIDOREDUCTASE SUBUNIT ND6"/>
    <property type="match status" value="1"/>
</dbReference>
<evidence type="ECO:0000256" key="8">
    <source>
        <dbReference type="ARBA" id="ARBA00022967"/>
    </source>
</evidence>
<keyword evidence="6 15" id="KW-0679">Respiratory chain</keyword>
<dbReference type="InterPro" id="IPR050269">
    <property type="entry name" value="ComplexI_Subunit6"/>
</dbReference>
<evidence type="ECO:0000256" key="14">
    <source>
        <dbReference type="ARBA" id="ARBA00049551"/>
    </source>
</evidence>
<keyword evidence="7 15" id="KW-0812">Transmembrane</keyword>
<evidence type="ECO:0000256" key="5">
    <source>
        <dbReference type="ARBA" id="ARBA00022448"/>
    </source>
</evidence>
<organism evidence="17">
    <name type="scientific">Kaupichthys hyoproroides</name>
    <name type="common">False moray</name>
    <name type="synonym">Leptocephalus hyoproroides</name>
    <dbReference type="NCBI Taxonomy" id="139721"/>
    <lineage>
        <taxon>Eukaryota</taxon>
        <taxon>Metazoa</taxon>
        <taxon>Chordata</taxon>
        <taxon>Craniata</taxon>
        <taxon>Vertebrata</taxon>
        <taxon>Euteleostomi</taxon>
        <taxon>Actinopterygii</taxon>
        <taxon>Neopterygii</taxon>
        <taxon>Teleostei</taxon>
        <taxon>Anguilliformes</taxon>
        <taxon>Chlopsidae</taxon>
        <taxon>Kaupichthys</taxon>
    </lineage>
</organism>